<gene>
    <name evidence="1" type="ORF">ALGA_1686</name>
</gene>
<protein>
    <recommendedName>
        <fullName evidence="3">DUF4402 domain-containing protein</fullName>
    </recommendedName>
</protein>
<reference evidence="1 2" key="1">
    <citation type="journal article" date="2018" name="Mar. Genomics">
        <title>Complete genome sequence of Marinifilaceae bacterium strain SPP2, isolated from the Antarctic marine sediment.</title>
        <authorList>
            <person name="Watanabe M."/>
            <person name="Kojima H."/>
            <person name="Fukui M."/>
        </authorList>
    </citation>
    <scope>NUCLEOTIDE SEQUENCE [LARGE SCALE GENOMIC DNA]</scope>
    <source>
        <strain evidence="1 2">SPP2</strain>
    </source>
</reference>
<dbReference type="OrthoDB" id="1443914at2"/>
<name>A0A1Y1CLC6_9BACT</name>
<sequence>MILAFKRSRLLTFICGGLLFLLSHLSLVAQEPAVPFSVVTIQDISFGAFFQGSSGGTVTVSPDGTRLLSGDMIVANVSGFSYYPAIYELEAEPGTLVFILKGSDTGMSRSNGGSISLQVGDSEPGFPIIVPPSGRIQVRMGGILTMENPQANSSGDYSGSLEVTFIQE</sequence>
<accession>A0A1Y1CLC6</accession>
<dbReference type="Pfam" id="PF14352">
    <property type="entry name" value="DUF4402"/>
    <property type="match status" value="1"/>
</dbReference>
<dbReference type="InterPro" id="IPR025514">
    <property type="entry name" value="DUF4402"/>
</dbReference>
<organism evidence="1 2">
    <name type="scientific">Labilibaculum antarcticum</name>
    <dbReference type="NCBI Taxonomy" id="1717717"/>
    <lineage>
        <taxon>Bacteria</taxon>
        <taxon>Pseudomonadati</taxon>
        <taxon>Bacteroidota</taxon>
        <taxon>Bacteroidia</taxon>
        <taxon>Marinilabiliales</taxon>
        <taxon>Marinifilaceae</taxon>
        <taxon>Labilibaculum</taxon>
    </lineage>
</organism>
<proteinExistence type="predicted"/>
<dbReference type="EMBL" id="AP018042">
    <property type="protein sequence ID" value="BAX80061.1"/>
    <property type="molecule type" value="Genomic_DNA"/>
</dbReference>
<keyword evidence="2" id="KW-1185">Reference proteome</keyword>
<reference evidence="2" key="2">
    <citation type="journal article" date="2020" name="Antonie Van Leeuwenhoek">
        <title>Labilibaculum antarcticum sp. nov., a novel facultative anaerobic, psychrotorelant bacterium isolated from marine sediment of Antarctica.</title>
        <authorList>
            <person name="Watanabe M."/>
            <person name="Kojima H."/>
            <person name="Fukui M."/>
        </authorList>
    </citation>
    <scope>NUCLEOTIDE SEQUENCE [LARGE SCALE GENOMIC DNA]</scope>
    <source>
        <strain evidence="2">SPP2</strain>
    </source>
</reference>
<dbReference type="AlphaFoldDB" id="A0A1Y1CLC6"/>
<evidence type="ECO:0008006" key="3">
    <source>
        <dbReference type="Google" id="ProtNLM"/>
    </source>
</evidence>
<dbReference type="KEGG" id="mbas:ALGA_1686"/>
<dbReference type="Proteomes" id="UP000218267">
    <property type="component" value="Chromosome"/>
</dbReference>
<dbReference type="RefSeq" id="WP_096428936.1">
    <property type="nucleotide sequence ID" value="NZ_AP018042.1"/>
</dbReference>
<evidence type="ECO:0000313" key="2">
    <source>
        <dbReference type="Proteomes" id="UP000218267"/>
    </source>
</evidence>
<evidence type="ECO:0000313" key="1">
    <source>
        <dbReference type="EMBL" id="BAX80061.1"/>
    </source>
</evidence>